<dbReference type="Pfam" id="PF13456">
    <property type="entry name" value="RVT_3"/>
    <property type="match status" value="1"/>
</dbReference>
<feature type="domain" description="RNase H type-1" evidence="2">
    <location>
        <begin position="137"/>
        <end position="259"/>
    </location>
</feature>
<protein>
    <recommendedName>
        <fullName evidence="2">RNase H type-1 domain-containing protein</fullName>
    </recommendedName>
</protein>
<dbReference type="InterPro" id="IPR002156">
    <property type="entry name" value="RNaseH_domain"/>
</dbReference>
<dbReference type="InterPro" id="IPR052929">
    <property type="entry name" value="RNase_H-like_EbsB-rel"/>
</dbReference>
<evidence type="ECO:0000256" key="1">
    <source>
        <dbReference type="SAM" id="MobiDB-lite"/>
    </source>
</evidence>
<dbReference type="PANTHER" id="PTHR47074">
    <property type="entry name" value="BNAC02G40300D PROTEIN"/>
    <property type="match status" value="1"/>
</dbReference>
<comment type="caution">
    <text evidence="3">The sequence shown here is derived from an EMBL/GenBank/DDBJ whole genome shotgun (WGS) entry which is preliminary data.</text>
</comment>
<feature type="region of interest" description="Disordered" evidence="1">
    <location>
        <begin position="47"/>
        <end position="67"/>
    </location>
</feature>
<evidence type="ECO:0000313" key="3">
    <source>
        <dbReference type="EMBL" id="KAL0000944.1"/>
    </source>
</evidence>
<evidence type="ECO:0000313" key="4">
    <source>
        <dbReference type="Proteomes" id="UP001459277"/>
    </source>
</evidence>
<dbReference type="PANTHER" id="PTHR47074:SF48">
    <property type="entry name" value="POLYNUCLEOTIDYL TRANSFERASE, RIBONUCLEASE H-LIKE SUPERFAMILY PROTEIN"/>
    <property type="match status" value="1"/>
</dbReference>
<dbReference type="InterPro" id="IPR036397">
    <property type="entry name" value="RNaseH_sf"/>
</dbReference>
<gene>
    <name evidence="3" type="ORF">SO802_014725</name>
</gene>
<dbReference type="CDD" id="cd06222">
    <property type="entry name" value="RNase_H_like"/>
    <property type="match status" value="1"/>
</dbReference>
<dbReference type="GO" id="GO:0003676">
    <property type="term" value="F:nucleic acid binding"/>
    <property type="evidence" value="ECO:0007669"/>
    <property type="project" value="InterPro"/>
</dbReference>
<feature type="compositionally biased region" description="Basic and acidic residues" evidence="1">
    <location>
        <begin position="16"/>
        <end position="25"/>
    </location>
</feature>
<name>A0AAW2CSB7_9ROSI</name>
<dbReference type="GO" id="GO:0004523">
    <property type="term" value="F:RNA-DNA hybrid ribonuclease activity"/>
    <property type="evidence" value="ECO:0007669"/>
    <property type="project" value="InterPro"/>
</dbReference>
<dbReference type="Proteomes" id="UP001459277">
    <property type="component" value="Unassembled WGS sequence"/>
</dbReference>
<sequence length="288" mass="32142">MSNCPTYHGPNRKHNARAEPSRAERRYRIRNSRIGSLWRMFNKQQKKFDTRAHTASPGSETISGQKRRGFAVVNHAELPSKRLQVRLHLAAASLHQIPQLAKDKFAKFLACQPTTTDRHVILRTRWQPPPSDFMKINFDGAVFPSENRLGIGVVIRDSAGLVIASCSQRLSQAYRSDEVEAFAAAKALSFAAEISISKAVMEGDSLTIIKALSSDQRSLSSFGPLIDDAKFSSVNFDQLRYSHVKRECNFAAHSLAKFASNISDFQVWMEDVPPQLSHVIQADLAGFS</sequence>
<proteinExistence type="predicted"/>
<dbReference type="EMBL" id="JAZDWU010000005">
    <property type="protein sequence ID" value="KAL0000944.1"/>
    <property type="molecule type" value="Genomic_DNA"/>
</dbReference>
<evidence type="ECO:0000259" key="2">
    <source>
        <dbReference type="Pfam" id="PF13456"/>
    </source>
</evidence>
<accession>A0AAW2CSB7</accession>
<organism evidence="3 4">
    <name type="scientific">Lithocarpus litseifolius</name>
    <dbReference type="NCBI Taxonomy" id="425828"/>
    <lineage>
        <taxon>Eukaryota</taxon>
        <taxon>Viridiplantae</taxon>
        <taxon>Streptophyta</taxon>
        <taxon>Embryophyta</taxon>
        <taxon>Tracheophyta</taxon>
        <taxon>Spermatophyta</taxon>
        <taxon>Magnoliopsida</taxon>
        <taxon>eudicotyledons</taxon>
        <taxon>Gunneridae</taxon>
        <taxon>Pentapetalae</taxon>
        <taxon>rosids</taxon>
        <taxon>fabids</taxon>
        <taxon>Fagales</taxon>
        <taxon>Fagaceae</taxon>
        <taxon>Lithocarpus</taxon>
    </lineage>
</organism>
<dbReference type="AlphaFoldDB" id="A0AAW2CSB7"/>
<reference evidence="3 4" key="1">
    <citation type="submission" date="2024-01" db="EMBL/GenBank/DDBJ databases">
        <title>A telomere-to-telomere, gap-free genome of sweet tea (Lithocarpus litseifolius).</title>
        <authorList>
            <person name="Zhou J."/>
        </authorList>
    </citation>
    <scope>NUCLEOTIDE SEQUENCE [LARGE SCALE GENOMIC DNA]</scope>
    <source>
        <strain evidence="3">Zhou-2022a</strain>
        <tissue evidence="3">Leaf</tissue>
    </source>
</reference>
<dbReference type="Gene3D" id="3.30.420.10">
    <property type="entry name" value="Ribonuclease H-like superfamily/Ribonuclease H"/>
    <property type="match status" value="1"/>
</dbReference>
<dbReference type="InterPro" id="IPR012337">
    <property type="entry name" value="RNaseH-like_sf"/>
</dbReference>
<dbReference type="InterPro" id="IPR044730">
    <property type="entry name" value="RNase_H-like_dom_plant"/>
</dbReference>
<keyword evidence="4" id="KW-1185">Reference proteome</keyword>
<dbReference type="SUPFAM" id="SSF53098">
    <property type="entry name" value="Ribonuclease H-like"/>
    <property type="match status" value="1"/>
</dbReference>
<feature type="region of interest" description="Disordered" evidence="1">
    <location>
        <begin position="1"/>
        <end position="25"/>
    </location>
</feature>